<feature type="domain" description="Nudix hydrolase" evidence="6">
    <location>
        <begin position="99"/>
        <end position="280"/>
    </location>
</feature>
<dbReference type="PROSITE" id="PS00893">
    <property type="entry name" value="NUDIX_BOX"/>
    <property type="match status" value="1"/>
</dbReference>
<evidence type="ECO:0000259" key="6">
    <source>
        <dbReference type="PROSITE" id="PS51462"/>
    </source>
</evidence>
<comment type="caution">
    <text evidence="7">The sequence shown here is derived from an EMBL/GenBank/DDBJ whole genome shotgun (WGS) entry which is preliminary data.</text>
</comment>
<sequence>MSDPLPAATGELRDGDLVLRPTRSTGGFDGFAVLVDDERVGSVALREESAGVRSARWNLGTGPDAMTWAVRTLRLVFDHTFGELGATRVEARVPVDRTADIRAASIAGMRREGVLRGGSDADRVLVARLADDPPLDSRDAFIAILNAGLPTKRVISQGLVRDPAGRVLMCELTYKTEWDLPGGVIEVGESPAVGLVRELSEELGVTVEVRGLLTVTWLPAWRGWDDACMFLFDLGVAEPEIVDTFDLQANEIAAVHWCTPDDLSARATAASQEMLRHVREGTVTAYRDAPLAP</sequence>
<evidence type="ECO:0000256" key="4">
    <source>
        <dbReference type="ARBA" id="ARBA00022842"/>
    </source>
</evidence>
<keyword evidence="4" id="KW-0460">Magnesium</keyword>
<dbReference type="EMBL" id="ACLF03000006">
    <property type="protein sequence ID" value="EFQ83047.1"/>
    <property type="molecule type" value="Genomic_DNA"/>
</dbReference>
<dbReference type="Proteomes" id="UP000003111">
    <property type="component" value="Unassembled WGS sequence"/>
</dbReference>
<evidence type="ECO:0000256" key="5">
    <source>
        <dbReference type="RuleBase" id="RU003476"/>
    </source>
</evidence>
<dbReference type="InterPro" id="IPR016181">
    <property type="entry name" value="Acyl_CoA_acyltransferase"/>
</dbReference>
<dbReference type="Gene3D" id="3.40.630.30">
    <property type="match status" value="1"/>
</dbReference>
<reference evidence="7" key="1">
    <citation type="submission" date="2010-08" db="EMBL/GenBank/DDBJ databases">
        <authorList>
            <person name="Muzny D."/>
            <person name="Qin X."/>
            <person name="Buhay C."/>
            <person name="Dugan-Rocha S."/>
            <person name="Ding Y."/>
            <person name="Chen G."/>
            <person name="Hawes A."/>
            <person name="Holder M."/>
            <person name="Jhangiani S."/>
            <person name="Johnson A."/>
            <person name="Khan Z."/>
            <person name="Li Z."/>
            <person name="Liu W."/>
            <person name="Liu X."/>
            <person name="Perez L."/>
            <person name="Shen H."/>
            <person name="Wang Q."/>
            <person name="Watt J."/>
            <person name="Xi L."/>
            <person name="Xin Y."/>
            <person name="Zhou J."/>
            <person name="Deng J."/>
            <person name="Jiang H."/>
            <person name="Liu Y."/>
            <person name="Qu J."/>
            <person name="Song X.-Z."/>
            <person name="Zhang L."/>
            <person name="Villasana D."/>
            <person name="Johnson A."/>
            <person name="Liu J."/>
            <person name="Liyanage D."/>
            <person name="Lorensuhewa L."/>
            <person name="Robinson T."/>
            <person name="Song A."/>
            <person name="Song B.-B."/>
            <person name="Dinh H."/>
            <person name="Thornton R."/>
            <person name="Coyle M."/>
            <person name="Francisco L."/>
            <person name="Jackson L."/>
            <person name="Javaid M."/>
            <person name="Korchina V."/>
            <person name="Kovar C."/>
            <person name="Mata R."/>
            <person name="Mathew T."/>
            <person name="Ngo R."/>
            <person name="Nguyen L."/>
            <person name="Nguyen N."/>
            <person name="Okwuonu G."/>
            <person name="Ongeri F."/>
            <person name="Pham C."/>
            <person name="Simmons D."/>
            <person name="Wilczek-Boney K."/>
            <person name="Hale W."/>
            <person name="Jakkamsetti A."/>
            <person name="Pham P."/>
            <person name="Ruth R."/>
            <person name="San Lucas F."/>
            <person name="Warren J."/>
            <person name="Zhang J."/>
            <person name="Zhao Z."/>
            <person name="Zhou C."/>
            <person name="Zhu D."/>
            <person name="Lee S."/>
            <person name="Bess C."/>
            <person name="Blankenburg K."/>
            <person name="Forbes L."/>
            <person name="Fu Q."/>
            <person name="Gubbala S."/>
            <person name="Hirani K."/>
            <person name="Jayaseelan J.C."/>
            <person name="Lara F."/>
            <person name="Munidasa M."/>
            <person name="Palculict T."/>
            <person name="Patil S."/>
            <person name="Pu L.-L."/>
            <person name="Saada N."/>
            <person name="Tang L."/>
            <person name="Weissenberger G."/>
            <person name="Zhu Y."/>
            <person name="Hemphill L."/>
            <person name="Shang Y."/>
            <person name="Youmans B."/>
            <person name="Ayvaz T."/>
            <person name="Ross M."/>
            <person name="Santibanez J."/>
            <person name="Aqrawi P."/>
            <person name="Gross S."/>
            <person name="Joshi V."/>
            <person name="Fowler G."/>
            <person name="Nazareth L."/>
            <person name="Reid J."/>
            <person name="Worley K."/>
            <person name="Petrosino J."/>
            <person name="Highlander S."/>
            <person name="Gibbs R."/>
        </authorList>
    </citation>
    <scope>NUCLEOTIDE SEQUENCE [LARGE SCALE GENOMIC DNA]</scope>
    <source>
        <strain evidence="7">DSM 15272</strain>
    </source>
</reference>
<dbReference type="PANTHER" id="PTHR43046:SF12">
    <property type="entry name" value="GDP-MANNOSE MANNOSYL HYDROLASE"/>
    <property type="match status" value="1"/>
</dbReference>
<dbReference type="eggNOG" id="COG1051">
    <property type="taxonomic scope" value="Bacteria"/>
</dbReference>
<dbReference type="PRINTS" id="PR00502">
    <property type="entry name" value="NUDIXFAMILY"/>
</dbReference>
<accession>E2SCU4</accession>
<evidence type="ECO:0000256" key="2">
    <source>
        <dbReference type="ARBA" id="ARBA00005582"/>
    </source>
</evidence>
<dbReference type="CDD" id="cd18876">
    <property type="entry name" value="NUDIX_Hydrolase"/>
    <property type="match status" value="1"/>
</dbReference>
<name>E2SCU4_9ACTN</name>
<keyword evidence="8" id="KW-1185">Reference proteome</keyword>
<protein>
    <submittedName>
        <fullName evidence="7">Hydrolase, NUDIX family</fullName>
    </submittedName>
</protein>
<dbReference type="Gene3D" id="3.90.79.10">
    <property type="entry name" value="Nucleoside Triphosphate Pyrophosphohydrolase"/>
    <property type="match status" value="1"/>
</dbReference>
<dbReference type="Pfam" id="PF00293">
    <property type="entry name" value="NUDIX"/>
    <property type="match status" value="1"/>
</dbReference>
<comment type="similarity">
    <text evidence="2 5">Belongs to the Nudix hydrolase family.</text>
</comment>
<dbReference type="SUPFAM" id="SSF55811">
    <property type="entry name" value="Nudix"/>
    <property type="match status" value="1"/>
</dbReference>
<dbReference type="GO" id="GO:0016787">
    <property type="term" value="F:hydrolase activity"/>
    <property type="evidence" value="ECO:0007669"/>
    <property type="project" value="UniProtKB-KW"/>
</dbReference>
<dbReference type="SUPFAM" id="SSF55729">
    <property type="entry name" value="Acyl-CoA N-acyltransferases (Nat)"/>
    <property type="match status" value="1"/>
</dbReference>
<dbReference type="PANTHER" id="PTHR43046">
    <property type="entry name" value="GDP-MANNOSE MANNOSYL HYDROLASE"/>
    <property type="match status" value="1"/>
</dbReference>
<gene>
    <name evidence="7" type="ORF">HMPREF0063_12256</name>
</gene>
<dbReference type="InterPro" id="IPR000086">
    <property type="entry name" value="NUDIX_hydrolase_dom"/>
</dbReference>
<dbReference type="AlphaFoldDB" id="E2SCU4"/>
<keyword evidence="3 5" id="KW-0378">Hydrolase</keyword>
<evidence type="ECO:0000256" key="1">
    <source>
        <dbReference type="ARBA" id="ARBA00001946"/>
    </source>
</evidence>
<dbReference type="InterPro" id="IPR015797">
    <property type="entry name" value="NUDIX_hydrolase-like_dom_sf"/>
</dbReference>
<proteinExistence type="inferred from homology"/>
<dbReference type="PROSITE" id="PS51462">
    <property type="entry name" value="NUDIX"/>
    <property type="match status" value="1"/>
</dbReference>
<dbReference type="STRING" id="585531.HMPREF0063_12256"/>
<dbReference type="InterPro" id="IPR020084">
    <property type="entry name" value="NUDIX_hydrolase_CS"/>
</dbReference>
<dbReference type="InterPro" id="IPR020476">
    <property type="entry name" value="Nudix_hydrolase"/>
</dbReference>
<evidence type="ECO:0000313" key="8">
    <source>
        <dbReference type="Proteomes" id="UP000003111"/>
    </source>
</evidence>
<comment type="cofactor">
    <cofactor evidence="1">
        <name>Mg(2+)</name>
        <dbReference type="ChEBI" id="CHEBI:18420"/>
    </cofactor>
</comment>
<evidence type="ECO:0000256" key="3">
    <source>
        <dbReference type="ARBA" id="ARBA00022801"/>
    </source>
</evidence>
<dbReference type="HOGENOM" id="CLU_070783_0_0_11"/>
<evidence type="ECO:0000313" key="7">
    <source>
        <dbReference type="EMBL" id="EFQ83047.1"/>
    </source>
</evidence>
<organism evidence="7 8">
    <name type="scientific">Aeromicrobium marinum DSM 15272</name>
    <dbReference type="NCBI Taxonomy" id="585531"/>
    <lineage>
        <taxon>Bacteria</taxon>
        <taxon>Bacillati</taxon>
        <taxon>Actinomycetota</taxon>
        <taxon>Actinomycetes</taxon>
        <taxon>Propionibacteriales</taxon>
        <taxon>Nocardioidaceae</taxon>
        <taxon>Aeromicrobium</taxon>
    </lineage>
</organism>